<dbReference type="EMBL" id="CM042882">
    <property type="protein sequence ID" value="KAI4379664.1"/>
    <property type="molecule type" value="Genomic_DNA"/>
</dbReference>
<sequence length="126" mass="13261">MSSSTTYRYITASPLAKLKSGKARQKSLQVAGLTVDGITVYGSGRIWIDHCTLSYCADGLIDVTEGSTGVTISNNLFSHHDKVMLLGHSDDFTDDKGNAGDGGHSTASARIWCRGCPDADSVTSCG</sequence>
<dbReference type="Proteomes" id="UP001057402">
    <property type="component" value="Chromosome 3"/>
</dbReference>
<proteinExistence type="predicted"/>
<evidence type="ECO:0000313" key="1">
    <source>
        <dbReference type="EMBL" id="KAI4379664.1"/>
    </source>
</evidence>
<organism evidence="1 2">
    <name type="scientific">Melastoma candidum</name>
    <dbReference type="NCBI Taxonomy" id="119954"/>
    <lineage>
        <taxon>Eukaryota</taxon>
        <taxon>Viridiplantae</taxon>
        <taxon>Streptophyta</taxon>
        <taxon>Embryophyta</taxon>
        <taxon>Tracheophyta</taxon>
        <taxon>Spermatophyta</taxon>
        <taxon>Magnoliopsida</taxon>
        <taxon>eudicotyledons</taxon>
        <taxon>Gunneridae</taxon>
        <taxon>Pentapetalae</taxon>
        <taxon>rosids</taxon>
        <taxon>malvids</taxon>
        <taxon>Myrtales</taxon>
        <taxon>Melastomataceae</taxon>
        <taxon>Melastomatoideae</taxon>
        <taxon>Melastomateae</taxon>
        <taxon>Melastoma</taxon>
    </lineage>
</organism>
<name>A0ACB9RLA7_9MYRT</name>
<keyword evidence="2" id="KW-1185">Reference proteome</keyword>
<evidence type="ECO:0000313" key="2">
    <source>
        <dbReference type="Proteomes" id="UP001057402"/>
    </source>
</evidence>
<reference evidence="2" key="1">
    <citation type="journal article" date="2023" name="Front. Plant Sci.">
        <title>Chromosomal-level genome assembly of Melastoma candidum provides insights into trichome evolution.</title>
        <authorList>
            <person name="Zhong Y."/>
            <person name="Wu W."/>
            <person name="Sun C."/>
            <person name="Zou P."/>
            <person name="Liu Y."/>
            <person name="Dai S."/>
            <person name="Zhou R."/>
        </authorList>
    </citation>
    <scope>NUCLEOTIDE SEQUENCE [LARGE SCALE GENOMIC DNA]</scope>
</reference>
<accession>A0ACB9RLA7</accession>
<gene>
    <name evidence="1" type="ORF">MLD38_005934</name>
</gene>
<protein>
    <submittedName>
        <fullName evidence="1">Uncharacterized protein</fullName>
    </submittedName>
</protein>
<comment type="caution">
    <text evidence="1">The sequence shown here is derived from an EMBL/GenBank/DDBJ whole genome shotgun (WGS) entry which is preliminary data.</text>
</comment>